<dbReference type="Pfam" id="PF22691">
    <property type="entry name" value="Thiolase_C_1"/>
    <property type="match status" value="1"/>
</dbReference>
<dbReference type="CDD" id="cd00829">
    <property type="entry name" value="SCP-x_thiolase"/>
    <property type="match status" value="1"/>
</dbReference>
<proteinExistence type="predicted"/>
<evidence type="ECO:0000313" key="2">
    <source>
        <dbReference type="EMBL" id="MFD1810987.1"/>
    </source>
</evidence>
<dbReference type="PANTHER" id="PTHR42870:SF1">
    <property type="entry name" value="NON-SPECIFIC LIPID-TRANSFER PROTEIN-LIKE 2"/>
    <property type="match status" value="1"/>
</dbReference>
<name>A0ABW4NYY5_9NOCA</name>
<dbReference type="PIRSF" id="PIRSF000429">
    <property type="entry name" value="Ac-CoA_Ac_transf"/>
    <property type="match status" value="1"/>
</dbReference>
<feature type="domain" description="Thiolase C-terminal" evidence="1">
    <location>
        <begin position="267"/>
        <end position="385"/>
    </location>
</feature>
<gene>
    <name evidence="2" type="ORF">ACFSJG_02065</name>
</gene>
<dbReference type="Proteomes" id="UP001597286">
    <property type="component" value="Unassembled WGS sequence"/>
</dbReference>
<dbReference type="RefSeq" id="WP_378483546.1">
    <property type="nucleotide sequence ID" value="NZ_JBHUFB010000003.1"/>
</dbReference>
<protein>
    <submittedName>
        <fullName evidence="2">Lipid-transfer protein</fullName>
    </submittedName>
</protein>
<dbReference type="InterPro" id="IPR016039">
    <property type="entry name" value="Thiolase-like"/>
</dbReference>
<sequence length="396" mass="41349">MPSDTIAWQRDACAIAGIGTTAFSKDSGVSVTALAVEAAANALADAGLTAADVDGIVRNDMDLVSCAALADGLGVPNLTYWGEAGPGGSGPCAMVAQAVAAIMSGQATTVVVFRSLNGRSGRRFGLSPVTTPEVGGQESMEEFFGPYGLLSSGQYFALMADRYMTQTGLEPEQLAEIALVARRRANANPAAQMHDRTMTLDDYLNSRMLSSPLRLFDYCLETDGAAAVVVTTAERARDLAQAPALIRSAAMSTCPRPQPGIMYPTLMREDVTVLPSRVCQDTLYSRAGLGPADVDVAQIYDCYSITALIQIEDYGFCKRGDTGDFLADGHIDLGGSIPINTSGGHMSEGYIHGMNHVVEGVRQIRGTSTSQVPGAQVSLVTSAPPPAASALILVAA</sequence>
<keyword evidence="3" id="KW-1185">Reference proteome</keyword>
<comment type="caution">
    <text evidence="2">The sequence shown here is derived from an EMBL/GenBank/DDBJ whole genome shotgun (WGS) entry which is preliminary data.</text>
</comment>
<evidence type="ECO:0000313" key="3">
    <source>
        <dbReference type="Proteomes" id="UP001597286"/>
    </source>
</evidence>
<dbReference type="Gene3D" id="3.40.47.10">
    <property type="match status" value="1"/>
</dbReference>
<dbReference type="InterPro" id="IPR002155">
    <property type="entry name" value="Thiolase"/>
</dbReference>
<dbReference type="InterPro" id="IPR055140">
    <property type="entry name" value="Thiolase_C_2"/>
</dbReference>
<accession>A0ABW4NYY5</accession>
<reference evidence="3" key="1">
    <citation type="journal article" date="2019" name="Int. J. Syst. Evol. Microbiol.">
        <title>The Global Catalogue of Microorganisms (GCM) 10K type strain sequencing project: providing services to taxonomists for standard genome sequencing and annotation.</title>
        <authorList>
            <consortium name="The Broad Institute Genomics Platform"/>
            <consortium name="The Broad Institute Genome Sequencing Center for Infectious Disease"/>
            <person name="Wu L."/>
            <person name="Ma J."/>
        </authorList>
    </citation>
    <scope>NUCLEOTIDE SEQUENCE [LARGE SCALE GENOMIC DNA]</scope>
    <source>
        <strain evidence="3">DT72</strain>
    </source>
</reference>
<dbReference type="SUPFAM" id="SSF53901">
    <property type="entry name" value="Thiolase-like"/>
    <property type="match status" value="2"/>
</dbReference>
<organism evidence="2 3">
    <name type="scientific">Rhodococcus gannanensis</name>
    <dbReference type="NCBI Taxonomy" id="1960308"/>
    <lineage>
        <taxon>Bacteria</taxon>
        <taxon>Bacillati</taxon>
        <taxon>Actinomycetota</taxon>
        <taxon>Actinomycetes</taxon>
        <taxon>Mycobacteriales</taxon>
        <taxon>Nocardiaceae</taxon>
        <taxon>Rhodococcus</taxon>
    </lineage>
</organism>
<dbReference type="PANTHER" id="PTHR42870">
    <property type="entry name" value="ACETYL-COA C-ACETYLTRANSFERASE"/>
    <property type="match status" value="1"/>
</dbReference>
<dbReference type="EMBL" id="JBHUFB010000003">
    <property type="protein sequence ID" value="MFD1810987.1"/>
    <property type="molecule type" value="Genomic_DNA"/>
</dbReference>
<evidence type="ECO:0000259" key="1">
    <source>
        <dbReference type="Pfam" id="PF22691"/>
    </source>
</evidence>